<sequence length="743" mass="86089">KRFETSEKHSNMSVSVTRTFLKKNEVNKGFRQQRTYDYLYDPVYTLAADVDHTRENLRAQASVERVRKVPEFSSMFSNLPHHPSFTLCLEASDPVPAFIDRRWPGFTEQRRLTLQRLTRVFPEAKGSTDVTGADRWKFFKRPLLPFAQQIPPDVVYALPKSDVFFADGDGKHTTTPFQRNVGVQTDYRDSEAQTDPYSPHHTLAPGMASPELLTLASLRWGHGLPAGLTEVEMIWRARKKRAFEATMPPLNDLSQLEKRRRMMEEMERKELQEARLNLLVELLRQREEKQDEVKSKQLDISFSQHQEEKERRIIQIRKEYNSEMRKLLVKRKNVEGKLERRDIVKDYADYSSQTYAPLARNGQILEQTSKRSPVKTHFLSSYQGLLDLEADFSPSVLEPQVKVPKPKGSKSFISRSERLNMELTRTHQVLKERKLQKEDKKPLRFLFRKEKPIPRPPSPIVETPPKGEEEKELAIIFLQKLLRGRSIQNQVFEAKEKHVELIQELRTTHALQKEEQDKKEEEKQVTLALQRQREQQNDRVSQTESFMSGLSGGVIADMLDFLSKELVRLQEERRIHAFSLLAERDRRIREAEEKDVILASINQTADTQARQEVHRMAEDLNNMSYALEETRTSQQSEEIVAELVYRFLIPEVQKMEFRERVRHSQKRHLQAARSVLSQGRGFSALSESPHRASSAVPHNILGQTEEAIPRNITPGDLEPTQNNLTRDPPADTNGSDGIGQVIP</sequence>
<keyword evidence="11" id="KW-1185">Reference proteome</keyword>
<feature type="domain" description="CFAP91" evidence="9">
    <location>
        <begin position="183"/>
        <end position="326"/>
    </location>
</feature>
<comment type="subcellular location">
    <subcellularLocation>
        <location evidence="1">Cytoplasm</location>
        <location evidence="1">Cytoskeleton</location>
        <location evidence="1">Cilium axoneme</location>
    </subcellularLocation>
</comment>
<feature type="non-terminal residue" evidence="10">
    <location>
        <position position="1"/>
    </location>
</feature>
<dbReference type="Proteomes" id="UP000316079">
    <property type="component" value="Unassembled WGS sequence"/>
</dbReference>
<keyword evidence="3" id="KW-0206">Cytoskeleton</keyword>
<accession>A0A553Q9T7</accession>
<evidence type="ECO:0000256" key="1">
    <source>
        <dbReference type="ARBA" id="ARBA00004430"/>
    </source>
</evidence>
<dbReference type="OrthoDB" id="567787at2759"/>
<feature type="coiled-coil region" evidence="7">
    <location>
        <begin position="253"/>
        <end position="337"/>
    </location>
</feature>
<evidence type="ECO:0000256" key="4">
    <source>
        <dbReference type="ARBA" id="ARBA00023273"/>
    </source>
</evidence>
<evidence type="ECO:0000256" key="8">
    <source>
        <dbReference type="SAM" id="MobiDB-lite"/>
    </source>
</evidence>
<dbReference type="PANTHER" id="PTHR22455:SF10">
    <property type="entry name" value="CILIA- AND FLAGELLA-ASSOCIATED PROTEIN 91"/>
    <property type="match status" value="1"/>
</dbReference>
<evidence type="ECO:0000256" key="3">
    <source>
        <dbReference type="ARBA" id="ARBA00023212"/>
    </source>
</evidence>
<evidence type="ECO:0000256" key="5">
    <source>
        <dbReference type="ARBA" id="ARBA00029468"/>
    </source>
</evidence>
<comment type="caution">
    <text evidence="10">The sequence shown here is derived from an EMBL/GenBank/DDBJ whole genome shotgun (WGS) entry which is preliminary data.</text>
</comment>
<reference evidence="10 11" key="1">
    <citation type="journal article" date="2019" name="Sci. Data">
        <title>Hybrid genome assembly and annotation of Danionella translucida.</title>
        <authorList>
            <person name="Kadobianskyi M."/>
            <person name="Schulze L."/>
            <person name="Schuelke M."/>
            <person name="Judkewitz B."/>
        </authorList>
    </citation>
    <scope>NUCLEOTIDE SEQUENCE [LARGE SCALE GENOMIC DNA]</scope>
    <source>
        <strain evidence="10 11">Bolton</strain>
    </source>
</reference>
<dbReference type="AlphaFoldDB" id="A0A553Q9T7"/>
<dbReference type="PANTHER" id="PTHR22455">
    <property type="entry name" value="CILIA- AND FLAGELLA-ASSOCIATED PROTEIN 91"/>
    <property type="match status" value="1"/>
</dbReference>
<keyword evidence="2" id="KW-0963">Cytoplasm</keyword>
<evidence type="ECO:0000313" key="10">
    <source>
        <dbReference type="EMBL" id="TRY86695.1"/>
    </source>
</evidence>
<organism evidence="10 11">
    <name type="scientific">Danionella cerebrum</name>
    <dbReference type="NCBI Taxonomy" id="2873325"/>
    <lineage>
        <taxon>Eukaryota</taxon>
        <taxon>Metazoa</taxon>
        <taxon>Chordata</taxon>
        <taxon>Craniata</taxon>
        <taxon>Vertebrata</taxon>
        <taxon>Euteleostomi</taxon>
        <taxon>Actinopterygii</taxon>
        <taxon>Neopterygii</taxon>
        <taxon>Teleostei</taxon>
        <taxon>Ostariophysi</taxon>
        <taxon>Cypriniformes</taxon>
        <taxon>Danionidae</taxon>
        <taxon>Danioninae</taxon>
        <taxon>Danionella</taxon>
    </lineage>
</organism>
<protein>
    <recommendedName>
        <fullName evidence="6">Cilia- and flagella-associated protein 91</fullName>
    </recommendedName>
</protein>
<dbReference type="GO" id="GO:0005930">
    <property type="term" value="C:axoneme"/>
    <property type="evidence" value="ECO:0007669"/>
    <property type="project" value="UniProtKB-SubCell"/>
</dbReference>
<feature type="region of interest" description="Disordered" evidence="8">
    <location>
        <begin position="707"/>
        <end position="743"/>
    </location>
</feature>
<evidence type="ECO:0000313" key="11">
    <source>
        <dbReference type="Proteomes" id="UP000316079"/>
    </source>
</evidence>
<dbReference type="STRING" id="623744.A0A553Q9T7"/>
<comment type="similarity">
    <text evidence="5">Belongs to the CFAP91 family.</text>
</comment>
<dbReference type="InterPro" id="IPR026720">
    <property type="entry name" value="CFAP91"/>
</dbReference>
<keyword evidence="7" id="KW-0175">Coiled coil</keyword>
<evidence type="ECO:0000256" key="7">
    <source>
        <dbReference type="SAM" id="Coils"/>
    </source>
</evidence>
<name>A0A553Q9T7_9TELE</name>
<dbReference type="EMBL" id="SRMA01026192">
    <property type="protein sequence ID" value="TRY86695.1"/>
    <property type="molecule type" value="Genomic_DNA"/>
</dbReference>
<keyword evidence="4" id="KW-0966">Cell projection</keyword>
<dbReference type="InterPro" id="IPR032840">
    <property type="entry name" value="CFAP91_dom"/>
</dbReference>
<proteinExistence type="inferred from homology"/>
<evidence type="ECO:0000256" key="6">
    <source>
        <dbReference type="ARBA" id="ARBA00029555"/>
    </source>
</evidence>
<gene>
    <name evidence="10" type="ORF">DNTS_028778</name>
</gene>
<evidence type="ECO:0000259" key="9">
    <source>
        <dbReference type="Pfam" id="PF14738"/>
    </source>
</evidence>
<feature type="coiled-coil region" evidence="7">
    <location>
        <begin position="502"/>
        <end position="531"/>
    </location>
</feature>
<evidence type="ECO:0000256" key="2">
    <source>
        <dbReference type="ARBA" id="ARBA00022490"/>
    </source>
</evidence>
<dbReference type="Pfam" id="PF14738">
    <property type="entry name" value="CFAP91"/>
    <property type="match status" value="1"/>
</dbReference>